<evidence type="ECO:0000313" key="6">
    <source>
        <dbReference type="EMBL" id="APZ42375.1"/>
    </source>
</evidence>
<protein>
    <submittedName>
        <fullName evidence="6">Short chain dehydrogenase</fullName>
    </submittedName>
</protein>
<dbReference type="RefSeq" id="WP_076835944.1">
    <property type="nucleotide sequence ID" value="NZ_CP019434.1"/>
</dbReference>
<dbReference type="PANTHER" id="PTHR42808">
    <property type="entry name" value="HYDROXYSTEROID DEHYDROGENASE-LIKE PROTEIN 2"/>
    <property type="match status" value="1"/>
</dbReference>
<evidence type="ECO:0000256" key="4">
    <source>
        <dbReference type="ARBA" id="ARBA00023002"/>
    </source>
</evidence>
<dbReference type="InterPro" id="IPR002347">
    <property type="entry name" value="SDR_fam"/>
</dbReference>
<dbReference type="EMBL" id="CP019434">
    <property type="protein sequence ID" value="APZ42375.1"/>
    <property type="molecule type" value="Genomic_DNA"/>
</dbReference>
<name>A0A1P8UEW1_9GAMM</name>
<evidence type="ECO:0000256" key="5">
    <source>
        <dbReference type="ARBA" id="ARBA00023140"/>
    </source>
</evidence>
<dbReference type="InterPro" id="IPR051935">
    <property type="entry name" value="HSDL2"/>
</dbReference>
<keyword evidence="7" id="KW-1185">Reference proteome</keyword>
<dbReference type="NCBIfam" id="NF006133">
    <property type="entry name" value="PRK08278.1"/>
    <property type="match status" value="1"/>
</dbReference>
<sequence>MTSLAGKTLFITGASRGIGAAIALRAARDGANIAIVAKTQTPHPNLPGTIHSVAAEVERAGGHALALAVDIRDAEAVAQAAAKTAETFGGIDILVNNASAIWLADTPNTPIKRLDLMFDVNMRGTFVCSQACLPWLRRADNPHILTLSPPPDLNPKWFGPHVAYTLSKYGMSLCALGMAEELRDAGIAVNTLWPRTVIATAALAMLGGAVRPEQCRKPAIVADAAHAILTRAARTCTGRHFIDEDALAEAGITALDAYAVQPGAALATDLFVEPDNG</sequence>
<dbReference type="PANTHER" id="PTHR42808:SF3">
    <property type="entry name" value="HYDROXYSTEROID DEHYDROGENASE-LIKE PROTEIN 2"/>
    <property type="match status" value="1"/>
</dbReference>
<dbReference type="OrthoDB" id="9810935at2"/>
<gene>
    <name evidence="6" type="ORF">BW247_04110</name>
</gene>
<keyword evidence="3" id="KW-0521">NADP</keyword>
<dbReference type="Proteomes" id="UP000243807">
    <property type="component" value="Chromosome"/>
</dbReference>
<evidence type="ECO:0000256" key="3">
    <source>
        <dbReference type="ARBA" id="ARBA00022857"/>
    </source>
</evidence>
<dbReference type="SUPFAM" id="SSF51735">
    <property type="entry name" value="NAD(P)-binding Rossmann-fold domains"/>
    <property type="match status" value="1"/>
</dbReference>
<evidence type="ECO:0000313" key="7">
    <source>
        <dbReference type="Proteomes" id="UP000243807"/>
    </source>
</evidence>
<keyword evidence="4" id="KW-0560">Oxidoreductase</keyword>
<accession>A0A1P8UEW1</accession>
<organism evidence="6 7">
    <name type="scientific">Acidihalobacter ferrooxydans</name>
    <dbReference type="NCBI Taxonomy" id="1765967"/>
    <lineage>
        <taxon>Bacteria</taxon>
        <taxon>Pseudomonadati</taxon>
        <taxon>Pseudomonadota</taxon>
        <taxon>Gammaproteobacteria</taxon>
        <taxon>Chromatiales</taxon>
        <taxon>Ectothiorhodospiraceae</taxon>
        <taxon>Acidihalobacter</taxon>
    </lineage>
</organism>
<dbReference type="KEGG" id="afy:BW247_04110"/>
<dbReference type="GO" id="GO:0016491">
    <property type="term" value="F:oxidoreductase activity"/>
    <property type="evidence" value="ECO:0007669"/>
    <property type="project" value="UniProtKB-KW"/>
</dbReference>
<dbReference type="STRING" id="1765967.BW247_04110"/>
<comment type="subcellular location">
    <subcellularLocation>
        <location evidence="1">Peroxisome</location>
    </subcellularLocation>
</comment>
<evidence type="ECO:0000256" key="1">
    <source>
        <dbReference type="ARBA" id="ARBA00004275"/>
    </source>
</evidence>
<dbReference type="PRINTS" id="PR00081">
    <property type="entry name" value="GDHRDH"/>
</dbReference>
<reference evidence="6 7" key="1">
    <citation type="submission" date="2017-01" db="EMBL/GenBank/DDBJ databases">
        <title>Draft sequence of Acidihalobacter ferrooxidans strain DSM 14175 (strain V8).</title>
        <authorList>
            <person name="Khaleque H.N."/>
            <person name="Ramsay J.P."/>
            <person name="Murphy R.J.T."/>
            <person name="Kaksonen A.H."/>
            <person name="Boxall N.J."/>
            <person name="Watkin E.L.J."/>
        </authorList>
    </citation>
    <scope>NUCLEOTIDE SEQUENCE [LARGE SCALE GENOMIC DNA]</scope>
    <source>
        <strain evidence="6 7">V8</strain>
    </source>
</reference>
<dbReference type="InterPro" id="IPR036291">
    <property type="entry name" value="NAD(P)-bd_dom_sf"/>
</dbReference>
<dbReference type="Pfam" id="PF00106">
    <property type="entry name" value="adh_short"/>
    <property type="match status" value="1"/>
</dbReference>
<proteinExistence type="inferred from homology"/>
<dbReference type="AlphaFoldDB" id="A0A1P8UEW1"/>
<evidence type="ECO:0000256" key="2">
    <source>
        <dbReference type="ARBA" id="ARBA00006484"/>
    </source>
</evidence>
<dbReference type="FunFam" id="3.40.50.720:FF:000301">
    <property type="entry name" value="Hydroxysteroid dehydrogenase like 2"/>
    <property type="match status" value="1"/>
</dbReference>
<comment type="similarity">
    <text evidence="2">Belongs to the short-chain dehydrogenases/reductases (SDR) family.</text>
</comment>
<dbReference type="Gene3D" id="3.40.50.720">
    <property type="entry name" value="NAD(P)-binding Rossmann-like Domain"/>
    <property type="match status" value="1"/>
</dbReference>
<keyword evidence="5" id="KW-0576">Peroxisome</keyword>